<dbReference type="Proteomes" id="UP001327560">
    <property type="component" value="Chromosome 1"/>
</dbReference>
<feature type="region of interest" description="Disordered" evidence="1">
    <location>
        <begin position="33"/>
        <end position="54"/>
    </location>
</feature>
<dbReference type="Pfam" id="PF05627">
    <property type="entry name" value="AvrRpt-cleavage"/>
    <property type="match status" value="1"/>
</dbReference>
<feature type="region of interest" description="Disordered" evidence="1">
    <location>
        <begin position="210"/>
        <end position="240"/>
    </location>
</feature>
<gene>
    <name evidence="3" type="ORF">Cni_G03473</name>
</gene>
<protein>
    <recommendedName>
        <fullName evidence="2">RIN4 pathogenic type III effector avirulence factor Avr cleavage site domain-containing protein</fullName>
    </recommendedName>
</protein>
<proteinExistence type="predicted"/>
<keyword evidence="4" id="KW-1185">Reference proteome</keyword>
<feature type="region of interest" description="Disordered" evidence="1">
    <location>
        <begin position="1"/>
        <end position="20"/>
    </location>
</feature>
<evidence type="ECO:0000259" key="2">
    <source>
        <dbReference type="Pfam" id="PF05627"/>
    </source>
</evidence>
<dbReference type="AlphaFoldDB" id="A0AAQ3JSI6"/>
<reference evidence="3 4" key="1">
    <citation type="submission" date="2023-10" db="EMBL/GenBank/DDBJ databases">
        <title>Chromosome-scale genome assembly provides insights into flower coloration mechanisms of Canna indica.</title>
        <authorList>
            <person name="Li C."/>
        </authorList>
    </citation>
    <scope>NUCLEOTIDE SEQUENCE [LARGE SCALE GENOMIC DNA]</scope>
    <source>
        <tissue evidence="3">Flower</tissue>
    </source>
</reference>
<accession>A0AAQ3JSI6</accession>
<organism evidence="3 4">
    <name type="scientific">Canna indica</name>
    <name type="common">Indian-shot</name>
    <dbReference type="NCBI Taxonomy" id="4628"/>
    <lineage>
        <taxon>Eukaryota</taxon>
        <taxon>Viridiplantae</taxon>
        <taxon>Streptophyta</taxon>
        <taxon>Embryophyta</taxon>
        <taxon>Tracheophyta</taxon>
        <taxon>Spermatophyta</taxon>
        <taxon>Magnoliopsida</taxon>
        <taxon>Liliopsida</taxon>
        <taxon>Zingiberales</taxon>
        <taxon>Cannaceae</taxon>
        <taxon>Canna</taxon>
    </lineage>
</organism>
<dbReference type="InterPro" id="IPR008700">
    <property type="entry name" value="TypeIII_avirulence_cleave"/>
</dbReference>
<dbReference type="PANTHER" id="PTHR33159:SF83">
    <property type="entry name" value="RIN4 PATHOGENIC TYPE III EFFECTOR AVIRULENCE FACTOR AVR CLEAVAGE SITE DOMAIN-CONTAINING PROTEIN"/>
    <property type="match status" value="1"/>
</dbReference>
<dbReference type="EMBL" id="CP136890">
    <property type="protein sequence ID" value="WOK94768.1"/>
    <property type="molecule type" value="Genomic_DNA"/>
</dbReference>
<evidence type="ECO:0000313" key="4">
    <source>
        <dbReference type="Proteomes" id="UP001327560"/>
    </source>
</evidence>
<evidence type="ECO:0000256" key="1">
    <source>
        <dbReference type="SAM" id="MobiDB-lite"/>
    </source>
</evidence>
<evidence type="ECO:0000313" key="3">
    <source>
        <dbReference type="EMBL" id="WOK94768.1"/>
    </source>
</evidence>
<feature type="domain" description="RIN4 pathogenic type III effector avirulence factor Avr cleavage site" evidence="2">
    <location>
        <begin position="4"/>
        <end position="38"/>
    </location>
</feature>
<dbReference type="PANTHER" id="PTHR33159">
    <property type="entry name" value="RPM1-INTERACTING PROTEIN 4 (RIN4) FAMILY PROTEIN"/>
    <property type="match status" value="1"/>
</dbReference>
<name>A0AAQ3JSI6_9LILI</name>
<dbReference type="InterPro" id="IPR040387">
    <property type="entry name" value="RIN4/NOI4"/>
</dbReference>
<sequence>MESEKGQPLPKFGEWDVNNPASAEGFTMIFNKARDEKKTGTGTPSTPTRKDVGGLQADDTYQYSRKSLGVFDICNGLYLLEEFYSGSTVSIVVGTIAPPNCTRSAANQYDRGILGSISSVPIVCPQFDVSTLSNLKTGAGNEEGQKPSNVFPSWGEVVYPPLIGSGCTLSQQFVNHLCPCQIFFGRTDKLTTWHAWGPLLSLCPHRHPPLKPRSREASDEAALEAEEKKLEAEEGAPTDDVTVGESVSFKEESNVVEDLVNPKKKARDELKQLIQATLANNEFAPPPPPLPRPAFFFYCFHRIMQLIWQVYNANGCRSETSCTTLAYSLQALPSASLVCGR</sequence>